<dbReference type="CDD" id="cd12091">
    <property type="entry name" value="FANCM_ID"/>
    <property type="match status" value="1"/>
</dbReference>
<feature type="region of interest" description="Disordered" evidence="7">
    <location>
        <begin position="1071"/>
        <end position="1108"/>
    </location>
</feature>
<dbReference type="GeneID" id="91090079"/>
<evidence type="ECO:0000256" key="1">
    <source>
        <dbReference type="ARBA" id="ARBA00009889"/>
    </source>
</evidence>
<evidence type="ECO:0000256" key="4">
    <source>
        <dbReference type="ARBA" id="ARBA00022806"/>
    </source>
</evidence>
<dbReference type="SMART" id="SM00487">
    <property type="entry name" value="DEXDc"/>
    <property type="match status" value="1"/>
</dbReference>
<dbReference type="InterPro" id="IPR001650">
    <property type="entry name" value="Helicase_C-like"/>
</dbReference>
<dbReference type="Pfam" id="PF00270">
    <property type="entry name" value="DEAD"/>
    <property type="match status" value="1"/>
</dbReference>
<feature type="compositionally biased region" description="Basic and acidic residues" evidence="7">
    <location>
        <begin position="1294"/>
        <end position="1314"/>
    </location>
</feature>
<dbReference type="PROSITE" id="PS51194">
    <property type="entry name" value="HELICASE_CTER"/>
    <property type="match status" value="1"/>
</dbReference>
<dbReference type="PROSITE" id="PS51192">
    <property type="entry name" value="HELICASE_ATP_BIND_1"/>
    <property type="match status" value="1"/>
</dbReference>
<dbReference type="EMBL" id="CP143790">
    <property type="protein sequence ID" value="WVN90629.1"/>
    <property type="molecule type" value="Genomic_DNA"/>
</dbReference>
<evidence type="ECO:0000313" key="11">
    <source>
        <dbReference type="Proteomes" id="UP000094043"/>
    </source>
</evidence>
<keyword evidence="11" id="KW-1185">Reference proteome</keyword>
<dbReference type="PANTHER" id="PTHR14025:SF20">
    <property type="entry name" value="FANCONI ANEMIA GROUP M PROTEIN"/>
    <property type="match status" value="1"/>
</dbReference>
<name>A0AAJ8JYB8_9TREE</name>
<feature type="compositionally biased region" description="Polar residues" evidence="7">
    <location>
        <begin position="1443"/>
        <end position="1454"/>
    </location>
</feature>
<gene>
    <name evidence="10" type="ORF">L203_105870</name>
</gene>
<dbReference type="Gene3D" id="3.40.50.300">
    <property type="entry name" value="P-loop containing nucleotide triphosphate hydrolases"/>
    <property type="match status" value="2"/>
</dbReference>
<keyword evidence="2" id="KW-0547">Nucleotide-binding</keyword>
<feature type="compositionally biased region" description="Polar residues" evidence="7">
    <location>
        <begin position="151"/>
        <end position="167"/>
    </location>
</feature>
<dbReference type="InterPro" id="IPR014001">
    <property type="entry name" value="Helicase_ATP-bd"/>
</dbReference>
<dbReference type="SMART" id="SM00490">
    <property type="entry name" value="HELICc"/>
    <property type="match status" value="1"/>
</dbReference>
<evidence type="ECO:0000259" key="9">
    <source>
        <dbReference type="PROSITE" id="PS51194"/>
    </source>
</evidence>
<dbReference type="RefSeq" id="XP_066071329.1">
    <property type="nucleotide sequence ID" value="XM_066215232.1"/>
</dbReference>
<dbReference type="GO" id="GO:0016787">
    <property type="term" value="F:hydrolase activity"/>
    <property type="evidence" value="ECO:0007669"/>
    <property type="project" value="UniProtKB-KW"/>
</dbReference>
<feature type="domain" description="Helicase C-terminal" evidence="9">
    <location>
        <begin position="619"/>
        <end position="793"/>
    </location>
</feature>
<evidence type="ECO:0000256" key="7">
    <source>
        <dbReference type="SAM" id="MobiDB-lite"/>
    </source>
</evidence>
<keyword evidence="4" id="KW-0347">Helicase</keyword>
<dbReference type="GO" id="GO:0043138">
    <property type="term" value="F:3'-5' DNA helicase activity"/>
    <property type="evidence" value="ECO:0007669"/>
    <property type="project" value="InterPro"/>
</dbReference>
<feature type="region of interest" description="Disordered" evidence="7">
    <location>
        <begin position="1333"/>
        <end position="1366"/>
    </location>
</feature>
<sequence length="1454" mass="162515">MSDDEFGDDSIFLDDSFLRKVDEVAAQVVPSKTTSFQPVTRFLVGASRSASSNAVDSETSSNARKIPRTFSAPGPSKTPQNLTRNSPLSLSRSIVACSKQAPSSDNYDEIEFPIKNFEELDAAMLKPSNPPKLLTQQLLQTQLTPQPNPNYVSKSPSQRVSSASRPSVMSRLSKISAGNQTHLNFRKESRYTPGKRWDRTAFAKSGRRLIPLTKQDKGKGKLGEVLWGDDDCDEDQEDLGDLLAPQPLNSFDPTKPYGLPKHLPSAATISAYIYPTNRQKRTYQYDIVRNCFLDNTLVALPTGLGKTFVAGVVMLNLQQQIEACQKSCGIPSRDTAVMTGQSEKKKERERLWDERRVFYCTPQTLENDLKSGAVNPEDIVLLVFDEAHKATGNFSYTTILAYITSHHPYFRVLALTATPGSDVEKVQNVVDALHISRIEIREAEAPEIKRYTNEKHITQHIVRMTDVIQDFRDRWGALMIPYVQKLVGQGVLNERDLDVKRLRTFRITSTRMQLQRKKQGTKNAIGPLNTIEKMARAMGHLLEFSIGMFHTTLNEMVSSRSSSSNKNNNVKSQSNALFNNLEFQKLQRDVNEELNSIKIRRNGKSGADRHPKMVKTLELLLAHFAQANEEEITLGQKNDTRAMIFCSFRACVIELVDMLNEHSGLLRAAKFVGQANGKEERDKGFNQKEQKQTINDFKSGKYNILVSTSIGEEGLDIGEVDFAVLYDMPRQSIKLLQRIGRTGRARDGQVHVLMTELREDMNWDTAQQTHRDIQEEILHSRNLELFEDVEPLLPDRKIPDCIEQKMSIDPWDPDDPNFKKQMADAEKAAKKAAKRQGKITGGTKGEGNRKKNKMRDEVPVNAKGFTSVADLLREADRIVARPETDEESDEEINSNSMAIKRMDKTSSKSVIKPRTSKRKRSPSPIRPESVSGEEQDISTFLASRYDRDGISKVEKEAKIVDANLSSLTKNKNCLIKGTRAIADREMSPPTMRTSEQEELTITSNEENRQTVPVFKDSDAVGFLKVDDVDSLFPPSKKAKLVQPVCQDDNLLYEEEKDDVSLGLDFFQPEGPLRRGFSPSPAPLSPQIKAFENSSPDKNFHDSSPGCLSPDPDVLVPPSPPAQTMTRNCLSSNKLSPRTAAAAGFSQIDPMDLVWDGEDEDSWQSLPLSHQKQSQVLKTPGLTVKPDMPPPPFPSTSKKSASALSSSFASAIGNTSTLGTQIPMRRLGLRRVQPFSSSPDTESPLPRIEPNARSVNAIDSDTSPVVAFGRRVRGGRLRRRVLLEDSSSPVRNHSSRAERVQQERPRTARVENDNRHSKRKKRLMGAFFELDAELSGSDSDDNSEHSISSIETESDRQFANNFAPTQAPRGYNQRAMYLAGLGTQAQDKGLKFKRDIAEERKAFLQKAKKPVYISDDEGAGGRSSENEYELGSFVVNDDDDMGYYSNSSGNHSLLT</sequence>
<dbReference type="GO" id="GO:0005634">
    <property type="term" value="C:nucleus"/>
    <property type="evidence" value="ECO:0007669"/>
    <property type="project" value="UniProtKB-SubCell"/>
</dbReference>
<dbReference type="GO" id="GO:0045003">
    <property type="term" value="P:double-strand break repair via synthesis-dependent strand annealing"/>
    <property type="evidence" value="ECO:0007669"/>
    <property type="project" value="TreeGrafter"/>
</dbReference>
<keyword evidence="3" id="KW-0378">Hydrolase</keyword>
<comment type="subcellular location">
    <subcellularLocation>
        <location evidence="6">Nucleus</location>
    </subcellularLocation>
</comment>
<feature type="region of interest" description="Disordered" evidence="7">
    <location>
        <begin position="144"/>
        <end position="169"/>
    </location>
</feature>
<evidence type="ECO:0000256" key="2">
    <source>
        <dbReference type="ARBA" id="ARBA00022741"/>
    </source>
</evidence>
<accession>A0AAJ8JYB8</accession>
<dbReference type="GO" id="GO:0009378">
    <property type="term" value="F:four-way junction helicase activity"/>
    <property type="evidence" value="ECO:0007669"/>
    <property type="project" value="TreeGrafter"/>
</dbReference>
<feature type="compositionally biased region" description="Polar residues" evidence="7">
    <location>
        <begin position="77"/>
        <end position="87"/>
    </location>
</feature>
<protein>
    <recommendedName>
        <fullName evidence="6">ATP-dependent DNA helicase</fullName>
        <ecNumber evidence="6">3.6.4.12</ecNumber>
    </recommendedName>
</protein>
<feature type="region of interest" description="Disordered" evidence="7">
    <location>
        <begin position="47"/>
        <end position="87"/>
    </location>
</feature>
<dbReference type="EC" id="3.6.4.12" evidence="6"/>
<feature type="compositionally biased region" description="Basic and acidic residues" evidence="7">
    <location>
        <begin position="846"/>
        <end position="857"/>
    </location>
</feature>
<reference evidence="10" key="3">
    <citation type="submission" date="2024-01" db="EMBL/GenBank/DDBJ databases">
        <authorList>
            <person name="Coelho M.A."/>
            <person name="David-Palma M."/>
            <person name="Shea T."/>
            <person name="Sun S."/>
            <person name="Cuomo C.A."/>
            <person name="Heitman J."/>
        </authorList>
    </citation>
    <scope>NUCLEOTIDE SEQUENCE</scope>
    <source>
        <strain evidence="10">CBS 7841</strain>
    </source>
</reference>
<dbReference type="InterPro" id="IPR027417">
    <property type="entry name" value="P-loop_NTPase"/>
</dbReference>
<evidence type="ECO:0000256" key="3">
    <source>
        <dbReference type="ARBA" id="ARBA00022801"/>
    </source>
</evidence>
<organism evidence="10 11">
    <name type="scientific">Cryptococcus depauperatus CBS 7841</name>
    <dbReference type="NCBI Taxonomy" id="1295531"/>
    <lineage>
        <taxon>Eukaryota</taxon>
        <taxon>Fungi</taxon>
        <taxon>Dikarya</taxon>
        <taxon>Basidiomycota</taxon>
        <taxon>Agaricomycotina</taxon>
        <taxon>Tremellomycetes</taxon>
        <taxon>Tremellales</taxon>
        <taxon>Cryptococcaceae</taxon>
        <taxon>Cryptococcus</taxon>
    </lineage>
</organism>
<dbReference type="SUPFAM" id="SSF52540">
    <property type="entry name" value="P-loop containing nucleoside triphosphate hydrolases"/>
    <property type="match status" value="1"/>
</dbReference>
<evidence type="ECO:0000256" key="6">
    <source>
        <dbReference type="RuleBase" id="RU367027"/>
    </source>
</evidence>
<evidence type="ECO:0000313" key="10">
    <source>
        <dbReference type="EMBL" id="WVN90629.1"/>
    </source>
</evidence>
<proteinExistence type="inferred from homology"/>
<feature type="domain" description="Helicase ATP-binding" evidence="8">
    <location>
        <begin position="287"/>
        <end position="437"/>
    </location>
</feature>
<dbReference type="PANTHER" id="PTHR14025">
    <property type="entry name" value="FANCONI ANEMIA GROUP M FANCM FAMILY MEMBER"/>
    <property type="match status" value="1"/>
</dbReference>
<comment type="function">
    <text evidence="6">ATP-dependent DNA helicase involved in DNA damage repair by homologous recombination and in genome maintenance. Capable of unwinding D-loops. Plays a role in limiting crossover recombinants during mitotic DNA double-strand break (DSB) repair. Component of a FANCM-MHF complex which promotes gene conversion at blocked replication forks, probably by reversal of the stalled fork.</text>
</comment>
<dbReference type="KEGG" id="cdep:91090079"/>
<feature type="region of interest" description="Disordered" evidence="7">
    <location>
        <begin position="826"/>
        <end position="857"/>
    </location>
</feature>
<feature type="compositionally biased region" description="Polar residues" evidence="7">
    <location>
        <begin position="48"/>
        <end position="63"/>
    </location>
</feature>
<comment type="similarity">
    <text evidence="1 6">Belongs to the DEAD box helicase family. DEAH subfamily. FANCM sub-subfamily.</text>
</comment>
<feature type="region of interest" description="Disordered" evidence="7">
    <location>
        <begin position="1282"/>
        <end position="1317"/>
    </location>
</feature>
<comment type="subunit">
    <text evidence="6">Interacts with the MHF histone-fold complex to form the FANCM-MHF complex.</text>
</comment>
<dbReference type="Pfam" id="PF00271">
    <property type="entry name" value="Helicase_C"/>
    <property type="match status" value="1"/>
</dbReference>
<dbReference type="InterPro" id="IPR011545">
    <property type="entry name" value="DEAD/DEAH_box_helicase_dom"/>
</dbReference>
<reference evidence="10" key="1">
    <citation type="submission" date="2016-06" db="EMBL/GenBank/DDBJ databases">
        <authorList>
            <person name="Cuomo C."/>
            <person name="Litvintseva A."/>
            <person name="Heitman J."/>
            <person name="Chen Y."/>
            <person name="Sun S."/>
            <person name="Springer D."/>
            <person name="Dromer F."/>
            <person name="Young S."/>
            <person name="Zeng Q."/>
            <person name="Chapman S."/>
            <person name="Gujja S."/>
            <person name="Saif S."/>
            <person name="Birren B."/>
        </authorList>
    </citation>
    <scope>NUCLEOTIDE SEQUENCE</scope>
    <source>
        <strain evidence="10">CBS 7841</strain>
    </source>
</reference>
<evidence type="ECO:0000256" key="5">
    <source>
        <dbReference type="ARBA" id="ARBA00022840"/>
    </source>
</evidence>
<feature type="region of interest" description="Disordered" evidence="7">
    <location>
        <begin position="1180"/>
        <end position="1199"/>
    </location>
</feature>
<feature type="region of interest" description="Disordered" evidence="7">
    <location>
        <begin position="1412"/>
        <end position="1454"/>
    </location>
</feature>
<keyword evidence="5" id="KW-0067">ATP-binding</keyword>
<dbReference type="GO" id="GO:0005524">
    <property type="term" value="F:ATP binding"/>
    <property type="evidence" value="ECO:0007669"/>
    <property type="project" value="UniProtKB-UniRule"/>
</dbReference>
<comment type="catalytic activity">
    <reaction evidence="6">
        <text>ATP + H2O = ADP + phosphate + H(+)</text>
        <dbReference type="Rhea" id="RHEA:13065"/>
        <dbReference type="ChEBI" id="CHEBI:15377"/>
        <dbReference type="ChEBI" id="CHEBI:15378"/>
        <dbReference type="ChEBI" id="CHEBI:30616"/>
        <dbReference type="ChEBI" id="CHEBI:43474"/>
        <dbReference type="ChEBI" id="CHEBI:456216"/>
        <dbReference type="EC" id="3.6.4.12"/>
    </reaction>
</comment>
<reference evidence="10" key="2">
    <citation type="journal article" date="2022" name="Elife">
        <title>Obligate sexual reproduction of a homothallic fungus closely related to the Cryptococcus pathogenic species complex.</title>
        <authorList>
            <person name="Passer A.R."/>
            <person name="Clancey S.A."/>
            <person name="Shea T."/>
            <person name="David-Palma M."/>
            <person name="Averette A.F."/>
            <person name="Boekhout T."/>
            <person name="Porcel B.M."/>
            <person name="Nowrousian M."/>
            <person name="Cuomo C.A."/>
            <person name="Sun S."/>
            <person name="Heitman J."/>
            <person name="Coelho M.A."/>
        </authorList>
    </citation>
    <scope>NUCLEOTIDE SEQUENCE</scope>
    <source>
        <strain evidence="10">CBS 7841</strain>
    </source>
</reference>
<evidence type="ECO:0000259" key="8">
    <source>
        <dbReference type="PROSITE" id="PS51192"/>
    </source>
</evidence>
<dbReference type="GO" id="GO:0036297">
    <property type="term" value="P:interstrand cross-link repair"/>
    <property type="evidence" value="ECO:0007669"/>
    <property type="project" value="TreeGrafter"/>
</dbReference>
<dbReference type="Proteomes" id="UP000094043">
    <property type="component" value="Chromosome 7"/>
</dbReference>
<feature type="region of interest" description="Disordered" evidence="7">
    <location>
        <begin position="879"/>
        <end position="935"/>
    </location>
</feature>
<dbReference type="InterPro" id="IPR039686">
    <property type="entry name" value="FANCM/Mph1-like_ID"/>
</dbReference>
<dbReference type="GO" id="GO:0000400">
    <property type="term" value="F:four-way junction DNA binding"/>
    <property type="evidence" value="ECO:0007669"/>
    <property type="project" value="TreeGrafter"/>
</dbReference>